<evidence type="ECO:0000313" key="1">
    <source>
        <dbReference type="EMBL" id="KAF5818199.1"/>
    </source>
</evidence>
<reference evidence="1" key="1">
    <citation type="journal article" date="2017" name="Nature">
        <title>The sunflower genome provides insights into oil metabolism, flowering and Asterid evolution.</title>
        <authorList>
            <person name="Badouin H."/>
            <person name="Gouzy J."/>
            <person name="Grassa C.J."/>
            <person name="Murat F."/>
            <person name="Staton S.E."/>
            <person name="Cottret L."/>
            <person name="Lelandais-Briere C."/>
            <person name="Owens G.L."/>
            <person name="Carrere S."/>
            <person name="Mayjonade B."/>
            <person name="Legrand L."/>
            <person name="Gill N."/>
            <person name="Kane N.C."/>
            <person name="Bowers J.E."/>
            <person name="Hubner S."/>
            <person name="Bellec A."/>
            <person name="Berard A."/>
            <person name="Berges H."/>
            <person name="Blanchet N."/>
            <person name="Boniface M.C."/>
            <person name="Brunel D."/>
            <person name="Catrice O."/>
            <person name="Chaidir N."/>
            <person name="Claudel C."/>
            <person name="Donnadieu C."/>
            <person name="Faraut T."/>
            <person name="Fievet G."/>
            <person name="Helmstetter N."/>
            <person name="King M."/>
            <person name="Knapp S.J."/>
            <person name="Lai Z."/>
            <person name="Le Paslier M.C."/>
            <person name="Lippi Y."/>
            <person name="Lorenzon L."/>
            <person name="Mandel J.R."/>
            <person name="Marage G."/>
            <person name="Marchand G."/>
            <person name="Marquand E."/>
            <person name="Bret-Mestries E."/>
            <person name="Morien E."/>
            <person name="Nambeesan S."/>
            <person name="Nguyen T."/>
            <person name="Pegot-Espagnet P."/>
            <person name="Pouilly N."/>
            <person name="Raftis F."/>
            <person name="Sallet E."/>
            <person name="Schiex T."/>
            <person name="Thomas J."/>
            <person name="Vandecasteele C."/>
            <person name="Vares D."/>
            <person name="Vear F."/>
            <person name="Vautrin S."/>
            <person name="Crespi M."/>
            <person name="Mangin B."/>
            <person name="Burke J.M."/>
            <person name="Salse J."/>
            <person name="Munos S."/>
            <person name="Vincourt P."/>
            <person name="Rieseberg L.H."/>
            <person name="Langlade N.B."/>
        </authorList>
    </citation>
    <scope>NUCLEOTIDE SEQUENCE</scope>
    <source>
        <tissue evidence="1">Leaves</tissue>
    </source>
</reference>
<name>A0A9K3JNA0_HELAN</name>
<dbReference type="Proteomes" id="UP000215914">
    <property type="component" value="Unassembled WGS sequence"/>
</dbReference>
<protein>
    <submittedName>
        <fullName evidence="1">Uncharacterized protein</fullName>
    </submittedName>
</protein>
<organism evidence="1 2">
    <name type="scientific">Helianthus annuus</name>
    <name type="common">Common sunflower</name>
    <dbReference type="NCBI Taxonomy" id="4232"/>
    <lineage>
        <taxon>Eukaryota</taxon>
        <taxon>Viridiplantae</taxon>
        <taxon>Streptophyta</taxon>
        <taxon>Embryophyta</taxon>
        <taxon>Tracheophyta</taxon>
        <taxon>Spermatophyta</taxon>
        <taxon>Magnoliopsida</taxon>
        <taxon>eudicotyledons</taxon>
        <taxon>Gunneridae</taxon>
        <taxon>Pentapetalae</taxon>
        <taxon>asterids</taxon>
        <taxon>campanulids</taxon>
        <taxon>Asterales</taxon>
        <taxon>Asteraceae</taxon>
        <taxon>Asteroideae</taxon>
        <taxon>Heliantheae alliance</taxon>
        <taxon>Heliantheae</taxon>
        <taxon>Helianthus</taxon>
    </lineage>
</organism>
<dbReference type="EMBL" id="MNCJ02000317">
    <property type="protein sequence ID" value="KAF5818199.1"/>
    <property type="molecule type" value="Genomic_DNA"/>
</dbReference>
<reference evidence="1" key="2">
    <citation type="submission" date="2020-06" db="EMBL/GenBank/DDBJ databases">
        <title>Helianthus annuus Genome sequencing and assembly Release 2.</title>
        <authorList>
            <person name="Gouzy J."/>
            <person name="Langlade N."/>
            <person name="Munos S."/>
        </authorList>
    </citation>
    <scope>NUCLEOTIDE SEQUENCE</scope>
    <source>
        <tissue evidence="1">Leaves</tissue>
    </source>
</reference>
<evidence type="ECO:0000313" key="2">
    <source>
        <dbReference type="Proteomes" id="UP000215914"/>
    </source>
</evidence>
<keyword evidence="2" id="KW-1185">Reference proteome</keyword>
<comment type="caution">
    <text evidence="1">The sequence shown here is derived from an EMBL/GenBank/DDBJ whole genome shotgun (WGS) entry which is preliminary data.</text>
</comment>
<accession>A0A9K3JNA0</accession>
<proteinExistence type="predicted"/>
<dbReference type="Gramene" id="mRNA:HanXRQr2_Chr02g0062161">
    <property type="protein sequence ID" value="mRNA:HanXRQr2_Chr02g0062161"/>
    <property type="gene ID" value="HanXRQr2_Chr02g0062161"/>
</dbReference>
<dbReference type="AlphaFoldDB" id="A0A9K3JNA0"/>
<gene>
    <name evidence="1" type="ORF">HanXRQr2_Chr02g0062161</name>
</gene>
<sequence>MVTSNFISSLSPNFLFNLIHCSPDLSSTEKDLNFETSCKREIDRVRIECRFG</sequence>